<dbReference type="PROSITE" id="PS51918">
    <property type="entry name" value="RADICAL_SAM"/>
    <property type="match status" value="1"/>
</dbReference>
<keyword evidence="8" id="KW-0501">Molybdenum cofactor biosynthesis</keyword>
<reference evidence="12" key="1">
    <citation type="journal article" date="2019" name="Int. J. Syst. Evol. Microbiol.">
        <title>The Global Catalogue of Microorganisms (GCM) 10K type strain sequencing project: providing services to taxonomists for standard genome sequencing and annotation.</title>
        <authorList>
            <consortium name="The Broad Institute Genomics Platform"/>
            <consortium name="The Broad Institute Genome Sequencing Center for Infectious Disease"/>
            <person name="Wu L."/>
            <person name="Ma J."/>
        </authorList>
    </citation>
    <scope>NUCLEOTIDE SEQUENCE [LARGE SCALE GENOMIC DNA]</scope>
    <source>
        <strain evidence="12">JCM 17106</strain>
    </source>
</reference>
<sequence>MPANGIPLSPKESLMTADEIFTISQEFVALGVTKIRLTGGEPMVRKDFPQILEKLASLPIEIGITTNGILADRYLLLLQKNNIKTITISIDSMQQDKFEQITRRDEFKRVWKTIQLYQDNGFLVKLNIVLIKGFNDNEIINFIQLTQHRNLTIRFIEFMPFDGNQWNMDKLVTQQEILDKVNYTFPLQVKRMKDAPHDTSRNYKIEGFSGSFSIISSVTNPFCDTCNRIRLTADGKLKNCLFSGHEFSLLKPLRESQSIQTVIKKALQSKFATRGGMDTPEKIQNPNLHSRNRSMIAIGG</sequence>
<dbReference type="EMBL" id="BAABCW010000008">
    <property type="protein sequence ID" value="GAA3509663.1"/>
    <property type="molecule type" value="Genomic_DNA"/>
</dbReference>
<dbReference type="CDD" id="cd21117">
    <property type="entry name" value="Twitch_MoaA"/>
    <property type="match status" value="1"/>
</dbReference>
<protein>
    <submittedName>
        <fullName evidence="11">GTP 3',8-cyclase MoaA</fullName>
    </submittedName>
</protein>
<dbReference type="Proteomes" id="UP001500459">
    <property type="component" value="Unassembled WGS sequence"/>
</dbReference>
<keyword evidence="2" id="KW-0949">S-adenosyl-L-methionine</keyword>
<dbReference type="CDD" id="cd01335">
    <property type="entry name" value="Radical_SAM"/>
    <property type="match status" value="1"/>
</dbReference>
<comment type="caution">
    <text evidence="11">The sequence shown here is derived from an EMBL/GenBank/DDBJ whole genome shotgun (WGS) entry which is preliminary data.</text>
</comment>
<keyword evidence="12" id="KW-1185">Reference proteome</keyword>
<evidence type="ECO:0000256" key="8">
    <source>
        <dbReference type="ARBA" id="ARBA00023150"/>
    </source>
</evidence>
<dbReference type="InterPro" id="IPR050105">
    <property type="entry name" value="MoCo_biosynth_MoaA/MoaC"/>
</dbReference>
<organism evidence="11 12">
    <name type="scientific">Aquimarina addita</name>
    <dbReference type="NCBI Taxonomy" id="870485"/>
    <lineage>
        <taxon>Bacteria</taxon>
        <taxon>Pseudomonadati</taxon>
        <taxon>Bacteroidota</taxon>
        <taxon>Flavobacteriia</taxon>
        <taxon>Flavobacteriales</taxon>
        <taxon>Flavobacteriaceae</taxon>
        <taxon>Aquimarina</taxon>
    </lineage>
</organism>
<keyword evidence="5" id="KW-0408">Iron</keyword>
<dbReference type="Pfam" id="PF06463">
    <property type="entry name" value="Mob_synth_C"/>
    <property type="match status" value="1"/>
</dbReference>
<gene>
    <name evidence="11" type="primary">moaA</name>
    <name evidence="11" type="ORF">GCM10022393_22990</name>
</gene>
<evidence type="ECO:0000313" key="12">
    <source>
        <dbReference type="Proteomes" id="UP001500459"/>
    </source>
</evidence>
<keyword evidence="6" id="KW-0411">Iron-sulfur</keyword>
<evidence type="ECO:0000256" key="6">
    <source>
        <dbReference type="ARBA" id="ARBA00023014"/>
    </source>
</evidence>
<evidence type="ECO:0000256" key="9">
    <source>
        <dbReference type="SAM" id="MobiDB-lite"/>
    </source>
</evidence>
<name>A0ABP6UJN8_9FLAO</name>
<dbReference type="SUPFAM" id="SSF102114">
    <property type="entry name" value="Radical SAM enzymes"/>
    <property type="match status" value="1"/>
</dbReference>
<accession>A0ABP6UJN8</accession>
<dbReference type="Pfam" id="PF04055">
    <property type="entry name" value="Radical_SAM"/>
    <property type="match status" value="1"/>
</dbReference>
<dbReference type="InterPro" id="IPR013785">
    <property type="entry name" value="Aldolase_TIM"/>
</dbReference>
<evidence type="ECO:0000256" key="3">
    <source>
        <dbReference type="ARBA" id="ARBA00022723"/>
    </source>
</evidence>
<evidence type="ECO:0000256" key="7">
    <source>
        <dbReference type="ARBA" id="ARBA00023134"/>
    </source>
</evidence>
<evidence type="ECO:0000313" key="11">
    <source>
        <dbReference type="EMBL" id="GAA3509663.1"/>
    </source>
</evidence>
<comment type="cofactor">
    <cofactor evidence="1">
        <name>[4Fe-4S] cluster</name>
        <dbReference type="ChEBI" id="CHEBI:49883"/>
    </cofactor>
</comment>
<proteinExistence type="predicted"/>
<feature type="region of interest" description="Disordered" evidence="9">
    <location>
        <begin position="274"/>
        <end position="300"/>
    </location>
</feature>
<evidence type="ECO:0000256" key="5">
    <source>
        <dbReference type="ARBA" id="ARBA00023004"/>
    </source>
</evidence>
<keyword evidence="4" id="KW-0547">Nucleotide-binding</keyword>
<evidence type="ECO:0000256" key="1">
    <source>
        <dbReference type="ARBA" id="ARBA00001966"/>
    </source>
</evidence>
<dbReference type="InterPro" id="IPR058240">
    <property type="entry name" value="rSAM_sf"/>
</dbReference>
<evidence type="ECO:0000256" key="2">
    <source>
        <dbReference type="ARBA" id="ARBA00022691"/>
    </source>
</evidence>
<keyword evidence="7" id="KW-0342">GTP-binding</keyword>
<evidence type="ECO:0000256" key="4">
    <source>
        <dbReference type="ARBA" id="ARBA00022741"/>
    </source>
</evidence>
<evidence type="ECO:0000259" key="10">
    <source>
        <dbReference type="PROSITE" id="PS51918"/>
    </source>
</evidence>
<dbReference type="InterPro" id="IPR007197">
    <property type="entry name" value="rSAM"/>
</dbReference>
<dbReference type="PANTHER" id="PTHR22960:SF0">
    <property type="entry name" value="MOLYBDENUM COFACTOR BIOSYNTHESIS PROTEIN 1"/>
    <property type="match status" value="1"/>
</dbReference>
<dbReference type="InterPro" id="IPR010505">
    <property type="entry name" value="MoaA_twitch"/>
</dbReference>
<feature type="domain" description="Radical SAM core" evidence="10">
    <location>
        <begin position="1"/>
        <end position="196"/>
    </location>
</feature>
<dbReference type="PANTHER" id="PTHR22960">
    <property type="entry name" value="MOLYBDOPTERIN COFACTOR SYNTHESIS PROTEIN A"/>
    <property type="match status" value="1"/>
</dbReference>
<dbReference type="Gene3D" id="3.20.20.70">
    <property type="entry name" value="Aldolase class I"/>
    <property type="match status" value="1"/>
</dbReference>
<keyword evidence="3" id="KW-0479">Metal-binding</keyword>